<dbReference type="EMBL" id="BGZH01000002">
    <property type="protein sequence ID" value="GBO84879.1"/>
    <property type="molecule type" value="Genomic_DNA"/>
</dbReference>
<proteinExistence type="predicted"/>
<dbReference type="AlphaFoldDB" id="A0A5M3PQ59"/>
<gene>
    <name evidence="1" type="ORF">MS5N3_23300</name>
</gene>
<accession>A0A5M3PQ59</accession>
<evidence type="ECO:0008006" key="3">
    <source>
        <dbReference type="Google" id="ProtNLM"/>
    </source>
</evidence>
<evidence type="ECO:0000313" key="1">
    <source>
        <dbReference type="EMBL" id="GBO84879.1"/>
    </source>
</evidence>
<dbReference type="GO" id="GO:0004803">
    <property type="term" value="F:transposase activity"/>
    <property type="evidence" value="ECO:0007669"/>
    <property type="project" value="InterPro"/>
</dbReference>
<dbReference type="GO" id="GO:0003677">
    <property type="term" value="F:DNA binding"/>
    <property type="evidence" value="ECO:0007669"/>
    <property type="project" value="InterPro"/>
</dbReference>
<name>A0A5M3PQ59_9GAMM</name>
<evidence type="ECO:0000313" key="2">
    <source>
        <dbReference type="Proteomes" id="UP000340077"/>
    </source>
</evidence>
<dbReference type="Pfam" id="PF01527">
    <property type="entry name" value="HTH_Tnp_1"/>
    <property type="match status" value="1"/>
</dbReference>
<dbReference type="Proteomes" id="UP000340077">
    <property type="component" value="Unassembled WGS sequence"/>
</dbReference>
<protein>
    <recommendedName>
        <fullName evidence="3">Transposase</fullName>
    </recommendedName>
</protein>
<comment type="caution">
    <text evidence="1">The sequence shown here is derived from an EMBL/GenBank/DDBJ whole genome shotgun (WGS) entry which is preliminary data.</text>
</comment>
<dbReference type="GO" id="GO:0006313">
    <property type="term" value="P:DNA transposition"/>
    <property type="evidence" value="ECO:0007669"/>
    <property type="project" value="InterPro"/>
</dbReference>
<keyword evidence="2" id="KW-1185">Reference proteome</keyword>
<sequence length="69" mass="7929">MKKSRFTDSQIMATLKQHEAVVQVAELAREHNLSSALIYPVALELWRNERIDDKAPEGAGSWKFPFKED</sequence>
<organism evidence="1 2">
    <name type="scientific">Marinobacter salsuginis</name>
    <dbReference type="NCBI Taxonomy" id="418719"/>
    <lineage>
        <taxon>Bacteria</taxon>
        <taxon>Pseudomonadati</taxon>
        <taxon>Pseudomonadota</taxon>
        <taxon>Gammaproteobacteria</taxon>
        <taxon>Pseudomonadales</taxon>
        <taxon>Marinobacteraceae</taxon>
        <taxon>Marinobacter</taxon>
    </lineage>
</organism>
<dbReference type="InterPro" id="IPR002514">
    <property type="entry name" value="Transposase_8"/>
</dbReference>
<reference evidence="1 2" key="1">
    <citation type="journal article" date="2019" name="J. Gen. Appl. Microbiol.">
        <title>Aerobic degradation of cis-dichloroethene by the marine bacterium Marinobacter salsuginis strain 5N-3.</title>
        <authorList>
            <person name="Inoue Y."/>
            <person name="Fukunaga Y."/>
            <person name="Katsumata H."/>
            <person name="Ohji S."/>
            <person name="Hosoyama A."/>
            <person name="Mori K."/>
            <person name="Ando K."/>
        </authorList>
    </citation>
    <scope>NUCLEOTIDE SEQUENCE [LARGE SCALE GENOMIC DNA]</scope>
    <source>
        <strain evidence="1 2">5N-3</strain>
    </source>
</reference>